<dbReference type="InterPro" id="IPR050869">
    <property type="entry name" value="H3K4_H4K5_MeTrfase"/>
</dbReference>
<dbReference type="STRING" id="154538.A0A1M2VPX2"/>
<dbReference type="AlphaFoldDB" id="A0A1M2VPX2"/>
<dbReference type="CDD" id="cd20071">
    <property type="entry name" value="SET_SMYD"/>
    <property type="match status" value="1"/>
</dbReference>
<dbReference type="Proteomes" id="UP000184267">
    <property type="component" value="Unassembled WGS sequence"/>
</dbReference>
<protein>
    <submittedName>
        <fullName evidence="2">Uncharacterized protein</fullName>
    </submittedName>
</protein>
<accession>A0A1M2VPX2</accession>
<sequence length="444" mass="49958">MPVLQPLHIRTDPHSGRKYHASTTLPANTDLLGSCGPYSYTIWKRFRNEVCAECWRYEGGRRTFLTLRDDEGLGGLMPNGDAQRSSTTAGLWFCDSRCQGEWVAREGVEAVDLLRQLEAARKKTPSKPKLDAGGQQAADGEITQEVAERAWSAVRDKERSPKEVRKWRTLQLEDYETDMARYVLLALYRRHREQYRNHSTSRKDSTPGPQSEEPTPTTDDEPSEWKTFASLQANELQLLNACPQILQHQTRIYQLLKGLLGSRAAERSNGSSRSSSVAAEPQPRADNARTREVDDSACGCEEPHLADLVTIANVRTILSVDPGNAFGIWEVPLMEESECLGFALYPVPSFFNHRESTLSVRDARQPRLIFMVTADCAANVRKEREGRALRFVTTHAVNAGEELCISYGHVETMDWATRQKELLEGWYFECRCGRCTAEAGGSAR</sequence>
<comment type="caution">
    <text evidence="2">The sequence shown here is derived from an EMBL/GenBank/DDBJ whole genome shotgun (WGS) entry which is preliminary data.</text>
</comment>
<feature type="compositionally biased region" description="Polar residues" evidence="1">
    <location>
        <begin position="207"/>
        <end position="217"/>
    </location>
</feature>
<proteinExistence type="predicted"/>
<name>A0A1M2VPX2_TRAPU</name>
<dbReference type="GO" id="GO:0005634">
    <property type="term" value="C:nucleus"/>
    <property type="evidence" value="ECO:0007669"/>
    <property type="project" value="TreeGrafter"/>
</dbReference>
<dbReference type="OrthoDB" id="1028014at2759"/>
<gene>
    <name evidence="2" type="ORF">TRAPUB_13904</name>
</gene>
<feature type="region of interest" description="Disordered" evidence="1">
    <location>
        <begin position="121"/>
        <end position="142"/>
    </location>
</feature>
<feature type="region of interest" description="Disordered" evidence="1">
    <location>
        <begin position="266"/>
        <end position="296"/>
    </location>
</feature>
<evidence type="ECO:0000313" key="2">
    <source>
        <dbReference type="EMBL" id="OJT09651.1"/>
    </source>
</evidence>
<dbReference type="PANTHER" id="PTHR12197">
    <property type="entry name" value="HISTONE-LYSINE N-METHYLTRANSFERASE SMYD"/>
    <property type="match status" value="1"/>
</dbReference>
<dbReference type="OMA" id="FRKEVCH"/>
<dbReference type="SUPFAM" id="SSF82199">
    <property type="entry name" value="SET domain"/>
    <property type="match status" value="1"/>
</dbReference>
<dbReference type="PANTHER" id="PTHR12197:SF294">
    <property type="entry name" value="POTENTIAL PROTEIN LYSINE METHYLTRANSFERASE SET6"/>
    <property type="match status" value="1"/>
</dbReference>
<dbReference type="InterPro" id="IPR046341">
    <property type="entry name" value="SET_dom_sf"/>
</dbReference>
<feature type="region of interest" description="Disordered" evidence="1">
    <location>
        <begin position="194"/>
        <end position="223"/>
    </location>
</feature>
<organism evidence="2 3">
    <name type="scientific">Trametes pubescens</name>
    <name type="common">White-rot fungus</name>
    <dbReference type="NCBI Taxonomy" id="154538"/>
    <lineage>
        <taxon>Eukaryota</taxon>
        <taxon>Fungi</taxon>
        <taxon>Dikarya</taxon>
        <taxon>Basidiomycota</taxon>
        <taxon>Agaricomycotina</taxon>
        <taxon>Agaricomycetes</taxon>
        <taxon>Polyporales</taxon>
        <taxon>Polyporaceae</taxon>
        <taxon>Trametes</taxon>
    </lineage>
</organism>
<reference evidence="2 3" key="1">
    <citation type="submission" date="2016-10" db="EMBL/GenBank/DDBJ databases">
        <title>Genome sequence of the basidiomycete white-rot fungus Trametes pubescens.</title>
        <authorList>
            <person name="Makela M.R."/>
            <person name="Granchi Z."/>
            <person name="Peng M."/>
            <person name="De Vries R.P."/>
            <person name="Grigoriev I."/>
            <person name="Riley R."/>
            <person name="Hilden K."/>
        </authorList>
    </citation>
    <scope>NUCLEOTIDE SEQUENCE [LARGE SCALE GENOMIC DNA]</scope>
    <source>
        <strain evidence="2 3">FBCC735</strain>
    </source>
</reference>
<evidence type="ECO:0000256" key="1">
    <source>
        <dbReference type="SAM" id="MobiDB-lite"/>
    </source>
</evidence>
<evidence type="ECO:0000313" key="3">
    <source>
        <dbReference type="Proteomes" id="UP000184267"/>
    </source>
</evidence>
<dbReference type="Gene3D" id="2.170.270.10">
    <property type="entry name" value="SET domain"/>
    <property type="match status" value="1"/>
</dbReference>
<dbReference type="EMBL" id="MNAD01000894">
    <property type="protein sequence ID" value="OJT09651.1"/>
    <property type="molecule type" value="Genomic_DNA"/>
</dbReference>
<keyword evidence="3" id="KW-1185">Reference proteome</keyword>
<feature type="compositionally biased region" description="Low complexity" evidence="1">
    <location>
        <begin position="267"/>
        <end position="279"/>
    </location>
</feature>